<name>A0A0E0AFH8_9ORYZ</name>
<proteinExistence type="predicted"/>
<protein>
    <submittedName>
        <fullName evidence="2">Uncharacterized protein</fullName>
    </submittedName>
</protein>
<keyword evidence="1" id="KW-0472">Membrane</keyword>
<sequence length="422" mass="44695">MLASSLAANQQSLPAAAGAMPDGDALIGGGRRRRTGGCMGFLRLRGLELFISRQVQADLKTDINCSDRSHLPDKMSGVIVPKLFPDHGYCATYGSNPPLCIIASKLEVAGVNSGSGASPSSFGSTVSGSDPWCQCWRTQSTSIFRPWCTLLLIGHRPQVTSRRNVPKANTSVRGDAFPVRASSGAMNPMVPTRSLYENRCGPNSTSQSSLNSAYLCCLLTSIMTTTKINATATIGNRICKIFCNLLSPGQGSLGNLEISIGGAGAFIAKLQPSTYQSDIDLCGLSIVVHPHLDRLAVAAREGQVLQEATMLVVIEADVVGFLGAEAVDVDADVPSISSNSTFWAVSISTANMWLLVLLSLLLLRRPKNCAAVAPGKPLFGATTKAMPSVLASEYGEMMPNTKATEKDWTMPFDCFLNRSGVG</sequence>
<keyword evidence="1" id="KW-0812">Transmembrane</keyword>
<organism evidence="2">
    <name type="scientific">Oryza glumipatula</name>
    <dbReference type="NCBI Taxonomy" id="40148"/>
    <lineage>
        <taxon>Eukaryota</taxon>
        <taxon>Viridiplantae</taxon>
        <taxon>Streptophyta</taxon>
        <taxon>Embryophyta</taxon>
        <taxon>Tracheophyta</taxon>
        <taxon>Spermatophyta</taxon>
        <taxon>Magnoliopsida</taxon>
        <taxon>Liliopsida</taxon>
        <taxon>Poales</taxon>
        <taxon>Poaceae</taxon>
        <taxon>BOP clade</taxon>
        <taxon>Oryzoideae</taxon>
        <taxon>Oryzeae</taxon>
        <taxon>Oryzinae</taxon>
        <taxon>Oryza</taxon>
    </lineage>
</organism>
<keyword evidence="3" id="KW-1185">Reference proteome</keyword>
<dbReference type="eggNOG" id="ENOG502R3D1">
    <property type="taxonomic scope" value="Eukaryota"/>
</dbReference>
<reference evidence="2" key="2">
    <citation type="submission" date="2018-05" db="EMBL/GenBank/DDBJ databases">
        <title>OgluRS3 (Oryza glumaepatula Reference Sequence Version 3).</title>
        <authorList>
            <person name="Zhang J."/>
            <person name="Kudrna D."/>
            <person name="Lee S."/>
            <person name="Talag J."/>
            <person name="Welchert J."/>
            <person name="Wing R.A."/>
        </authorList>
    </citation>
    <scope>NUCLEOTIDE SEQUENCE [LARGE SCALE GENOMIC DNA]</scope>
</reference>
<dbReference type="AlphaFoldDB" id="A0A0E0AFH8"/>
<dbReference type="Gramene" id="OGLUM07G01810.10">
    <property type="protein sequence ID" value="OGLUM07G01810.10"/>
    <property type="gene ID" value="OGLUM07G01810"/>
</dbReference>
<accession>A0A0E0AFH8</accession>
<dbReference type="Proteomes" id="UP000026961">
    <property type="component" value="Chromosome 7"/>
</dbReference>
<evidence type="ECO:0000313" key="2">
    <source>
        <dbReference type="EnsemblPlants" id="OGLUM07G01810.10"/>
    </source>
</evidence>
<evidence type="ECO:0000256" key="1">
    <source>
        <dbReference type="SAM" id="Phobius"/>
    </source>
</evidence>
<feature type="transmembrane region" description="Helical" evidence="1">
    <location>
        <begin position="342"/>
        <end position="363"/>
    </location>
</feature>
<reference evidence="2" key="1">
    <citation type="submission" date="2015-04" db="UniProtKB">
        <authorList>
            <consortium name="EnsemblPlants"/>
        </authorList>
    </citation>
    <scope>IDENTIFICATION</scope>
</reference>
<dbReference type="EnsemblPlants" id="OGLUM07G01810.10">
    <property type="protein sequence ID" value="OGLUM07G01810.10"/>
    <property type="gene ID" value="OGLUM07G01810"/>
</dbReference>
<keyword evidence="1" id="KW-1133">Transmembrane helix</keyword>
<evidence type="ECO:0000313" key="3">
    <source>
        <dbReference type="Proteomes" id="UP000026961"/>
    </source>
</evidence>